<evidence type="ECO:0000313" key="2">
    <source>
        <dbReference type="EMBL" id="GAH85013.1"/>
    </source>
</evidence>
<feature type="non-terminal residue" evidence="2">
    <location>
        <position position="54"/>
    </location>
</feature>
<keyword evidence="1" id="KW-1133">Transmembrane helix</keyword>
<keyword evidence="1" id="KW-0472">Membrane</keyword>
<organism evidence="2">
    <name type="scientific">marine sediment metagenome</name>
    <dbReference type="NCBI Taxonomy" id="412755"/>
    <lineage>
        <taxon>unclassified sequences</taxon>
        <taxon>metagenomes</taxon>
        <taxon>ecological metagenomes</taxon>
    </lineage>
</organism>
<dbReference type="AlphaFoldDB" id="X1KSR0"/>
<accession>X1KSR0</accession>
<proteinExistence type="predicted"/>
<comment type="caution">
    <text evidence="2">The sequence shown here is derived from an EMBL/GenBank/DDBJ whole genome shotgun (WGS) entry which is preliminary data.</text>
</comment>
<dbReference type="EMBL" id="BARU01043779">
    <property type="protein sequence ID" value="GAH85013.1"/>
    <property type="molecule type" value="Genomic_DNA"/>
</dbReference>
<reference evidence="2" key="1">
    <citation type="journal article" date="2014" name="Front. Microbiol.">
        <title>High frequency of phylogenetically diverse reductive dehalogenase-homologous genes in deep subseafloor sedimentary metagenomes.</title>
        <authorList>
            <person name="Kawai M."/>
            <person name="Futagami T."/>
            <person name="Toyoda A."/>
            <person name="Takaki Y."/>
            <person name="Nishi S."/>
            <person name="Hori S."/>
            <person name="Arai W."/>
            <person name="Tsubouchi T."/>
            <person name="Morono Y."/>
            <person name="Uchiyama I."/>
            <person name="Ito T."/>
            <person name="Fujiyama A."/>
            <person name="Inagaki F."/>
            <person name="Takami H."/>
        </authorList>
    </citation>
    <scope>NUCLEOTIDE SEQUENCE</scope>
    <source>
        <strain evidence="2">Expedition CK06-06</strain>
    </source>
</reference>
<protein>
    <submittedName>
        <fullName evidence="2">Uncharacterized protein</fullName>
    </submittedName>
</protein>
<sequence length="54" mass="6137">MNNLRGIYTIWYRDLLRFRRDKVRMVGSITFPLLFLVVFGSGLSGTMGMLAPGV</sequence>
<evidence type="ECO:0000256" key="1">
    <source>
        <dbReference type="SAM" id="Phobius"/>
    </source>
</evidence>
<gene>
    <name evidence="2" type="ORF">S03H2_66965</name>
</gene>
<feature type="transmembrane region" description="Helical" evidence="1">
    <location>
        <begin position="26"/>
        <end position="51"/>
    </location>
</feature>
<keyword evidence="1" id="KW-0812">Transmembrane</keyword>
<name>X1KSR0_9ZZZZ</name>